<dbReference type="EMBL" id="BJFL01000023">
    <property type="protein sequence ID" value="GDY32292.1"/>
    <property type="molecule type" value="Genomic_DNA"/>
</dbReference>
<comment type="caution">
    <text evidence="3">The sequence shown here is derived from an EMBL/GenBank/DDBJ whole genome shotgun (WGS) entry which is preliminary data.</text>
</comment>
<dbReference type="RefSeq" id="WP_137815323.1">
    <property type="nucleotide sequence ID" value="NZ_BJFL01000023.1"/>
</dbReference>
<dbReference type="Pfam" id="PF04149">
    <property type="entry name" value="DUF397"/>
    <property type="match status" value="1"/>
</dbReference>
<feature type="region of interest" description="Disordered" evidence="1">
    <location>
        <begin position="1"/>
        <end position="20"/>
    </location>
</feature>
<evidence type="ECO:0000259" key="2">
    <source>
        <dbReference type="Pfam" id="PF04149"/>
    </source>
</evidence>
<protein>
    <recommendedName>
        <fullName evidence="2">DUF397 domain-containing protein</fullName>
    </recommendedName>
</protein>
<organism evidence="3 4">
    <name type="scientific">Gandjariella thermophila</name>
    <dbReference type="NCBI Taxonomy" id="1931992"/>
    <lineage>
        <taxon>Bacteria</taxon>
        <taxon>Bacillati</taxon>
        <taxon>Actinomycetota</taxon>
        <taxon>Actinomycetes</taxon>
        <taxon>Pseudonocardiales</taxon>
        <taxon>Pseudonocardiaceae</taxon>
        <taxon>Gandjariella</taxon>
    </lineage>
</organism>
<proteinExistence type="predicted"/>
<dbReference type="Proteomes" id="UP000298860">
    <property type="component" value="Unassembled WGS sequence"/>
</dbReference>
<gene>
    <name evidence="3" type="ORF">GTS_39250</name>
</gene>
<evidence type="ECO:0000313" key="4">
    <source>
        <dbReference type="Proteomes" id="UP000298860"/>
    </source>
</evidence>
<feature type="domain" description="DUF397" evidence="2">
    <location>
        <begin position="9"/>
        <end position="59"/>
    </location>
</feature>
<dbReference type="InterPro" id="IPR007278">
    <property type="entry name" value="DUF397"/>
</dbReference>
<reference evidence="4" key="1">
    <citation type="submission" date="2019-04" db="EMBL/GenBank/DDBJ databases">
        <title>Draft genome sequence of Pseudonocardiaceae bacterium SL3-2-4.</title>
        <authorList>
            <person name="Ningsih F."/>
            <person name="Yokota A."/>
            <person name="Sakai Y."/>
            <person name="Nanatani K."/>
            <person name="Yabe S."/>
            <person name="Oetari A."/>
            <person name="Sjamsuridzal W."/>
        </authorList>
    </citation>
    <scope>NUCLEOTIDE SEQUENCE [LARGE SCALE GENOMIC DNA]</scope>
    <source>
        <strain evidence="4">SL3-2-4</strain>
    </source>
</reference>
<evidence type="ECO:0000256" key="1">
    <source>
        <dbReference type="SAM" id="MobiDB-lite"/>
    </source>
</evidence>
<dbReference type="OrthoDB" id="3430276at2"/>
<sequence>MEPPLSCGNWRKSSWSGSSGGQCVEVALAGEVVAVRDSKNPGGPVLMLSPSTWDGFRAEIVAGRFDIHGTR</sequence>
<evidence type="ECO:0000313" key="3">
    <source>
        <dbReference type="EMBL" id="GDY32292.1"/>
    </source>
</evidence>
<dbReference type="AlphaFoldDB" id="A0A4D4JAE2"/>
<accession>A0A4D4JAE2</accession>
<keyword evidence="4" id="KW-1185">Reference proteome</keyword>
<name>A0A4D4JAE2_9PSEU</name>